<evidence type="ECO:0000313" key="1">
    <source>
        <dbReference type="EMBL" id="TWT61406.1"/>
    </source>
</evidence>
<reference evidence="1 2" key="1">
    <citation type="submission" date="2019-02" db="EMBL/GenBank/DDBJ databases">
        <title>Deep-cultivation of Planctomycetes and their phenomic and genomic characterization uncovers novel biology.</title>
        <authorList>
            <person name="Wiegand S."/>
            <person name="Jogler M."/>
            <person name="Boedeker C."/>
            <person name="Pinto D."/>
            <person name="Vollmers J."/>
            <person name="Rivas-Marin E."/>
            <person name="Kohn T."/>
            <person name="Peeters S.H."/>
            <person name="Heuer A."/>
            <person name="Rast P."/>
            <person name="Oberbeckmann S."/>
            <person name="Bunk B."/>
            <person name="Jeske O."/>
            <person name="Meyerdierks A."/>
            <person name="Storesund J.E."/>
            <person name="Kallscheuer N."/>
            <person name="Luecker S."/>
            <person name="Lage O.M."/>
            <person name="Pohl T."/>
            <person name="Merkel B.J."/>
            <person name="Hornburger P."/>
            <person name="Mueller R.-W."/>
            <person name="Bruemmer F."/>
            <person name="Labrenz M."/>
            <person name="Spormann A.M."/>
            <person name="Op Den Camp H."/>
            <person name="Overmann J."/>
            <person name="Amann R."/>
            <person name="Jetten M.S.M."/>
            <person name="Mascher T."/>
            <person name="Medema M.H."/>
            <person name="Devos D.P."/>
            <person name="Kaster A.-K."/>
            <person name="Ovreas L."/>
            <person name="Rohde M."/>
            <person name="Galperin M.Y."/>
            <person name="Jogler C."/>
        </authorList>
    </citation>
    <scope>NUCLEOTIDE SEQUENCE [LARGE SCALE GENOMIC DNA]</scope>
    <source>
        <strain evidence="1 2">Pan54</strain>
    </source>
</reference>
<keyword evidence="2" id="KW-1185">Reference proteome</keyword>
<protein>
    <submittedName>
        <fullName evidence="1">Uncharacterized protein</fullName>
    </submittedName>
</protein>
<sequence>MNMLPSVIIPEHHVDNRRCEMNIMVSQVCHVVPDWDVNAIETLFQLEAGFPVSSWKIPPLLDNFQVFIGDAV</sequence>
<accession>A0A5C5XE67</accession>
<dbReference type="EMBL" id="SJPG01000001">
    <property type="protein sequence ID" value="TWT61406.1"/>
    <property type="molecule type" value="Genomic_DNA"/>
</dbReference>
<dbReference type="Proteomes" id="UP000316095">
    <property type="component" value="Unassembled WGS sequence"/>
</dbReference>
<comment type="caution">
    <text evidence="1">The sequence shown here is derived from an EMBL/GenBank/DDBJ whole genome shotgun (WGS) entry which is preliminary data.</text>
</comment>
<gene>
    <name evidence="1" type="ORF">Pan54_21420</name>
</gene>
<dbReference type="AlphaFoldDB" id="A0A5C5XE67"/>
<proteinExistence type="predicted"/>
<name>A0A5C5XE67_9PLAN</name>
<organism evidence="1 2">
    <name type="scientific">Rubinisphaera italica</name>
    <dbReference type="NCBI Taxonomy" id="2527969"/>
    <lineage>
        <taxon>Bacteria</taxon>
        <taxon>Pseudomonadati</taxon>
        <taxon>Planctomycetota</taxon>
        <taxon>Planctomycetia</taxon>
        <taxon>Planctomycetales</taxon>
        <taxon>Planctomycetaceae</taxon>
        <taxon>Rubinisphaera</taxon>
    </lineage>
</organism>
<evidence type="ECO:0000313" key="2">
    <source>
        <dbReference type="Proteomes" id="UP000316095"/>
    </source>
</evidence>